<evidence type="ECO:0000313" key="9">
    <source>
        <dbReference type="EMBL" id="MQW91514.1"/>
    </source>
</evidence>
<evidence type="ECO:0000256" key="5">
    <source>
        <dbReference type="ARBA" id="ARBA00022989"/>
    </source>
</evidence>
<dbReference type="SUPFAM" id="SSF54523">
    <property type="entry name" value="Pili subunits"/>
    <property type="match status" value="1"/>
</dbReference>
<proteinExistence type="inferred from homology"/>
<keyword evidence="6 8" id="KW-0472">Membrane</keyword>
<dbReference type="InterPro" id="IPR001082">
    <property type="entry name" value="Pilin"/>
</dbReference>
<feature type="transmembrane region" description="Helical" evidence="8">
    <location>
        <begin position="7"/>
        <end position="28"/>
    </location>
</feature>
<sequence>MMKQQQGFTLIELMIVVAIIGVLASIAIPTYQNYVARSQFTEVFSFLNTYKNDMHEFYSEGGHCSGIQEYVSSSNQRGRYVDQVSVNTVGTDCALVFQFKSSNVAAGLSAKHVSFIIVGNSYQWRCESQEIAQRYLPTSCDGA</sequence>
<dbReference type="GO" id="GO:0015628">
    <property type="term" value="P:protein secretion by the type II secretion system"/>
    <property type="evidence" value="ECO:0007669"/>
    <property type="project" value="InterPro"/>
</dbReference>
<evidence type="ECO:0000256" key="8">
    <source>
        <dbReference type="SAM" id="Phobius"/>
    </source>
</evidence>
<dbReference type="GO" id="GO:0015627">
    <property type="term" value="C:type II protein secretion system complex"/>
    <property type="evidence" value="ECO:0007669"/>
    <property type="project" value="InterPro"/>
</dbReference>
<dbReference type="PANTHER" id="PTHR30093:SF34">
    <property type="entry name" value="PREPILIN PEPTIDASE-DEPENDENT PROTEIN D"/>
    <property type="match status" value="1"/>
</dbReference>
<keyword evidence="4 8" id="KW-0812">Transmembrane</keyword>
<name>A0A5Q0P194_9GAMM</name>
<dbReference type="NCBIfam" id="TIGR02532">
    <property type="entry name" value="IV_pilin_GFxxxE"/>
    <property type="match status" value="1"/>
</dbReference>
<dbReference type="Proteomes" id="UP000480556">
    <property type="component" value="Unassembled WGS sequence"/>
</dbReference>
<gene>
    <name evidence="10" type="ORF">GFH30_05475</name>
    <name evidence="9" type="ORF">GHJ48_03730</name>
</gene>
<evidence type="ECO:0000313" key="12">
    <source>
        <dbReference type="Proteomes" id="UP000480556"/>
    </source>
</evidence>
<evidence type="ECO:0000256" key="4">
    <source>
        <dbReference type="ARBA" id="ARBA00022692"/>
    </source>
</evidence>
<dbReference type="GO" id="GO:0007155">
    <property type="term" value="P:cell adhesion"/>
    <property type="evidence" value="ECO:0007669"/>
    <property type="project" value="InterPro"/>
</dbReference>
<dbReference type="GO" id="GO:0044096">
    <property type="term" value="C:type IV pilus"/>
    <property type="evidence" value="ECO:0007669"/>
    <property type="project" value="TreeGrafter"/>
</dbReference>
<accession>A0A5Q0P194</accession>
<reference evidence="11 12" key="1">
    <citation type="submission" date="2019-10" db="EMBL/GenBank/DDBJ databases">
        <authorList>
            <person name="Dong K."/>
        </authorList>
    </citation>
    <scope>NUCLEOTIDE SEQUENCE [LARGE SCALE GENOMIC DNA]</scope>
    <source>
        <strain evidence="10">Dk386</strain>
        <strain evidence="11">dk386</strain>
        <strain evidence="12">dk771</strain>
        <strain evidence="9">Dk771</strain>
    </source>
</reference>
<dbReference type="AlphaFoldDB" id="A0A5Q0P194"/>
<dbReference type="EMBL" id="WITK01000004">
    <property type="protein sequence ID" value="MQW91514.1"/>
    <property type="molecule type" value="Genomic_DNA"/>
</dbReference>
<comment type="subcellular location">
    <subcellularLocation>
        <location evidence="1">Membrane</location>
        <topology evidence="1">Single-pass membrane protein</topology>
    </subcellularLocation>
</comment>
<evidence type="ECO:0000256" key="1">
    <source>
        <dbReference type="ARBA" id="ARBA00004167"/>
    </source>
</evidence>
<dbReference type="PRINTS" id="PR00885">
    <property type="entry name" value="BCTERIALGSPH"/>
</dbReference>
<dbReference type="Pfam" id="PF07963">
    <property type="entry name" value="N_methyl"/>
    <property type="match status" value="1"/>
</dbReference>
<evidence type="ECO:0000256" key="3">
    <source>
        <dbReference type="ARBA" id="ARBA00022481"/>
    </source>
</evidence>
<evidence type="ECO:0000313" key="11">
    <source>
        <dbReference type="Proteomes" id="UP000327478"/>
    </source>
</evidence>
<dbReference type="InterPro" id="IPR012902">
    <property type="entry name" value="N_methyl_site"/>
</dbReference>
<dbReference type="GO" id="GO:0043107">
    <property type="term" value="P:type IV pilus-dependent motility"/>
    <property type="evidence" value="ECO:0007669"/>
    <property type="project" value="TreeGrafter"/>
</dbReference>
<dbReference type="EMBL" id="CP045650">
    <property type="protein sequence ID" value="QGA10869.1"/>
    <property type="molecule type" value="Genomic_DNA"/>
</dbReference>
<dbReference type="Proteomes" id="UP000327478">
    <property type="component" value="Chromosome"/>
</dbReference>
<dbReference type="Pfam" id="PF00114">
    <property type="entry name" value="Pilin"/>
    <property type="match status" value="1"/>
</dbReference>
<keyword evidence="3" id="KW-0488">Methylation</keyword>
<organism evidence="9 12">
    <name type="scientific">Acinetobacter wanghuae</name>
    <dbReference type="NCBI Taxonomy" id="2662362"/>
    <lineage>
        <taxon>Bacteria</taxon>
        <taxon>Pseudomonadati</taxon>
        <taxon>Pseudomonadota</taxon>
        <taxon>Gammaproteobacteria</taxon>
        <taxon>Moraxellales</taxon>
        <taxon>Moraxellaceae</taxon>
        <taxon>Acinetobacter</taxon>
    </lineage>
</organism>
<dbReference type="PANTHER" id="PTHR30093">
    <property type="entry name" value="GENERAL SECRETION PATHWAY PROTEIN G"/>
    <property type="match status" value="1"/>
</dbReference>
<dbReference type="InterPro" id="IPR045584">
    <property type="entry name" value="Pilin-like"/>
</dbReference>
<evidence type="ECO:0000256" key="7">
    <source>
        <dbReference type="RuleBase" id="RU000389"/>
    </source>
</evidence>
<comment type="similarity">
    <text evidence="2 7">Belongs to the N-Me-Phe pilin family.</text>
</comment>
<dbReference type="GO" id="GO:0016020">
    <property type="term" value="C:membrane"/>
    <property type="evidence" value="ECO:0007669"/>
    <property type="project" value="UniProtKB-SubCell"/>
</dbReference>
<evidence type="ECO:0000313" key="10">
    <source>
        <dbReference type="EMBL" id="QGA10869.1"/>
    </source>
</evidence>
<keyword evidence="5 8" id="KW-1133">Transmembrane helix</keyword>
<evidence type="ECO:0000256" key="2">
    <source>
        <dbReference type="ARBA" id="ARBA00005233"/>
    </source>
</evidence>
<dbReference type="Gene3D" id="3.30.700.10">
    <property type="entry name" value="Glycoprotein, Type 4 Pilin"/>
    <property type="match status" value="1"/>
</dbReference>
<dbReference type="PROSITE" id="PS00409">
    <property type="entry name" value="PROKAR_NTER_METHYL"/>
    <property type="match status" value="1"/>
</dbReference>
<evidence type="ECO:0000256" key="6">
    <source>
        <dbReference type="ARBA" id="ARBA00023136"/>
    </source>
</evidence>
<keyword evidence="7" id="KW-0281">Fimbrium</keyword>
<protein>
    <submittedName>
        <fullName evidence="9">Prepilin-type N-terminal cleavage/methylation domain-containing protein</fullName>
    </submittedName>
</protein>
<keyword evidence="11" id="KW-1185">Reference proteome</keyword>
<dbReference type="InterPro" id="IPR002416">
    <property type="entry name" value="T2SS_protein-GspH"/>
</dbReference>